<evidence type="ECO:0000313" key="3">
    <source>
        <dbReference type="EMBL" id="OGI68528.1"/>
    </source>
</evidence>
<dbReference type="InterPro" id="IPR010119">
    <property type="entry name" value="Gluconeogen_factor"/>
</dbReference>
<comment type="function">
    <text evidence="2">Required for morphogenesis under gluconeogenic growth conditions.</text>
</comment>
<dbReference type="GO" id="GO:0005737">
    <property type="term" value="C:cytoplasm"/>
    <property type="evidence" value="ECO:0007669"/>
    <property type="project" value="UniProtKB-SubCell"/>
</dbReference>
<dbReference type="Proteomes" id="UP000178235">
    <property type="component" value="Unassembled WGS sequence"/>
</dbReference>
<sequence length="325" mass="35814">MKKIVTVGGGTGSYTVLSGLKGIPEISLTALVTMADDGGSTGVLRDELGVLPPGDVRQCLVALSEHSDIVRKLMSYRFENGGLAGHNFGNIFLAALEKVTGSFATGVEIASEILKVRGDVIPVTKDMAKLSIMLSDGELLEGENNIQNADLKKRGVKNIFYKNEVNLNENAKRAILSADYIILGPGNYYCSVVPNLIVNGFKDTTNKSKAKIIFPVNLTNKLEHTSGWKVSDYVKDIEKYLEKKVDYILVNDEKPSTEQTKLYELEEGKGVLVEDDLTDERVVRGKLLSTLIVKPEYDEKMQATRGFIRHDSKKLAECIKKIIRT</sequence>
<gene>
    <name evidence="3" type="ORF">A2738_01445</name>
</gene>
<evidence type="ECO:0000313" key="4">
    <source>
        <dbReference type="Proteomes" id="UP000178235"/>
    </source>
</evidence>
<dbReference type="SUPFAM" id="SSF142338">
    <property type="entry name" value="CofD-like"/>
    <property type="match status" value="1"/>
</dbReference>
<name>A0A1F6VG19_9BACT</name>
<keyword evidence="1 2" id="KW-0963">Cytoplasm</keyword>
<proteinExistence type="inferred from homology"/>
<dbReference type="EMBL" id="MFTS01000003">
    <property type="protein sequence ID" value="OGI68528.1"/>
    <property type="molecule type" value="Genomic_DNA"/>
</dbReference>
<protein>
    <recommendedName>
        <fullName evidence="2">Putative gluconeogenesis factor</fullName>
    </recommendedName>
</protein>
<dbReference type="AlphaFoldDB" id="A0A1F6VG19"/>
<dbReference type="CDD" id="cd07187">
    <property type="entry name" value="YvcK_like"/>
    <property type="match status" value="1"/>
</dbReference>
<dbReference type="Pfam" id="PF01933">
    <property type="entry name" value="CofD"/>
    <property type="match status" value="1"/>
</dbReference>
<organism evidence="3 4">
    <name type="scientific">Candidatus Nomurabacteria bacterium RIFCSPHIGHO2_01_FULL_42_15</name>
    <dbReference type="NCBI Taxonomy" id="1801742"/>
    <lineage>
        <taxon>Bacteria</taxon>
        <taxon>Candidatus Nomuraibacteriota</taxon>
    </lineage>
</organism>
<dbReference type="HAMAP" id="MF_00973">
    <property type="entry name" value="Gluconeogen_factor"/>
    <property type="match status" value="1"/>
</dbReference>
<dbReference type="GO" id="GO:0008360">
    <property type="term" value="P:regulation of cell shape"/>
    <property type="evidence" value="ECO:0007669"/>
    <property type="project" value="UniProtKB-UniRule"/>
</dbReference>
<comment type="subcellular location">
    <subcellularLocation>
        <location evidence="2">Cytoplasm</location>
    </subcellularLocation>
</comment>
<comment type="caution">
    <text evidence="3">The sequence shown here is derived from an EMBL/GenBank/DDBJ whole genome shotgun (WGS) entry which is preliminary data.</text>
</comment>
<dbReference type="InterPro" id="IPR002882">
    <property type="entry name" value="CofD"/>
</dbReference>
<dbReference type="Gene3D" id="3.40.50.10680">
    <property type="entry name" value="CofD-like domains"/>
    <property type="match status" value="1"/>
</dbReference>
<comment type="similarity">
    <text evidence="2">Belongs to the gluconeogenesis factor family.</text>
</comment>
<dbReference type="GO" id="GO:0043743">
    <property type="term" value="F:LPPG:FO 2-phospho-L-lactate transferase activity"/>
    <property type="evidence" value="ECO:0007669"/>
    <property type="project" value="InterPro"/>
</dbReference>
<dbReference type="InterPro" id="IPR038136">
    <property type="entry name" value="CofD-like_dom_sf"/>
</dbReference>
<reference evidence="3 4" key="1">
    <citation type="journal article" date="2016" name="Nat. Commun.">
        <title>Thousands of microbial genomes shed light on interconnected biogeochemical processes in an aquifer system.</title>
        <authorList>
            <person name="Anantharaman K."/>
            <person name="Brown C.T."/>
            <person name="Hug L.A."/>
            <person name="Sharon I."/>
            <person name="Castelle C.J."/>
            <person name="Probst A.J."/>
            <person name="Thomas B.C."/>
            <person name="Singh A."/>
            <person name="Wilkins M.J."/>
            <person name="Karaoz U."/>
            <person name="Brodie E.L."/>
            <person name="Williams K.H."/>
            <person name="Hubbard S.S."/>
            <person name="Banfield J.F."/>
        </authorList>
    </citation>
    <scope>NUCLEOTIDE SEQUENCE [LARGE SCALE GENOMIC DNA]</scope>
</reference>
<evidence type="ECO:0000256" key="1">
    <source>
        <dbReference type="ARBA" id="ARBA00022490"/>
    </source>
</evidence>
<dbReference type="PANTHER" id="PTHR30135:SF3">
    <property type="entry name" value="GLUCONEOGENESIS FACTOR-RELATED"/>
    <property type="match status" value="1"/>
</dbReference>
<evidence type="ECO:0000256" key="2">
    <source>
        <dbReference type="HAMAP-Rule" id="MF_00973"/>
    </source>
</evidence>
<accession>A0A1F6VG19</accession>
<dbReference type="NCBIfam" id="TIGR01826">
    <property type="entry name" value="CofD_related"/>
    <property type="match status" value="1"/>
</dbReference>
<dbReference type="PANTHER" id="PTHR30135">
    <property type="entry name" value="UNCHARACTERIZED PROTEIN YVCK-RELATED"/>
    <property type="match status" value="1"/>
</dbReference>